<evidence type="ECO:0000256" key="3">
    <source>
        <dbReference type="SAM" id="SignalP"/>
    </source>
</evidence>
<comment type="caution">
    <text evidence="4">The sequence shown here is derived from an EMBL/GenBank/DDBJ whole genome shotgun (WGS) entry which is preliminary data.</text>
</comment>
<gene>
    <name evidence="4" type="ORF">G7Y89_g10728</name>
</gene>
<dbReference type="Proteomes" id="UP000566819">
    <property type="component" value="Unassembled WGS sequence"/>
</dbReference>
<evidence type="ECO:0000313" key="4">
    <source>
        <dbReference type="EMBL" id="KAF4627423.1"/>
    </source>
</evidence>
<feature type="compositionally biased region" description="Polar residues" evidence="1">
    <location>
        <begin position="368"/>
        <end position="398"/>
    </location>
</feature>
<dbReference type="EMBL" id="JAAMPI010000972">
    <property type="protein sequence ID" value="KAF4627423.1"/>
    <property type="molecule type" value="Genomic_DNA"/>
</dbReference>
<keyword evidence="5" id="KW-1185">Reference proteome</keyword>
<proteinExistence type="predicted"/>
<keyword evidence="2" id="KW-0812">Transmembrane</keyword>
<evidence type="ECO:0000256" key="2">
    <source>
        <dbReference type="SAM" id="Phobius"/>
    </source>
</evidence>
<dbReference type="PROSITE" id="PS51257">
    <property type="entry name" value="PROKAR_LIPOPROTEIN"/>
    <property type="match status" value="1"/>
</dbReference>
<feature type="transmembrane region" description="Helical" evidence="2">
    <location>
        <begin position="247"/>
        <end position="270"/>
    </location>
</feature>
<evidence type="ECO:0000313" key="5">
    <source>
        <dbReference type="Proteomes" id="UP000566819"/>
    </source>
</evidence>
<name>A0A8H4REH8_9HELO</name>
<reference evidence="4 5" key="1">
    <citation type="submission" date="2020-03" db="EMBL/GenBank/DDBJ databases">
        <title>Draft Genome Sequence of Cudoniella acicularis.</title>
        <authorList>
            <person name="Buettner E."/>
            <person name="Kellner H."/>
        </authorList>
    </citation>
    <scope>NUCLEOTIDE SEQUENCE [LARGE SCALE GENOMIC DNA]</scope>
    <source>
        <strain evidence="4 5">DSM 108380</strain>
    </source>
</reference>
<keyword evidence="3" id="KW-0732">Signal</keyword>
<feature type="region of interest" description="Disordered" evidence="1">
    <location>
        <begin position="279"/>
        <end position="460"/>
    </location>
</feature>
<feature type="chain" id="PRO_5034270284" description="Mid2 domain-containing protein" evidence="3">
    <location>
        <begin position="25"/>
        <end position="597"/>
    </location>
</feature>
<feature type="compositionally biased region" description="Polar residues" evidence="1">
    <location>
        <begin position="317"/>
        <end position="333"/>
    </location>
</feature>
<feature type="compositionally biased region" description="Polar residues" evidence="1">
    <location>
        <begin position="552"/>
        <end position="562"/>
    </location>
</feature>
<dbReference type="AlphaFoldDB" id="A0A8H4REH8"/>
<sequence>MRTTRGCWICMAALAAGCIGRSWAMAGENEEDTQGWEESSLDGSPELEMDGQKVIVMVVTSESVFSNTHASQEIKDTTDLENPIPKDVFTVVVTSKTTSTISHPKITEAPLLYRRKLGSTHWDNIHEQIQGQKRDATECSAGYQLCPQSLSGGCCPTDRADVVQQDICYATSVTTFTLTETVYTTTDASSNVHTITSAIVTASTPSAPTATVSSIDLVPKLASSAVPIAKTSATGTPSTNSGLTTSMIGGIIGGSVVFLATILVVAFCILRRLHKVEKVATANSRSSSSGRSRRRPAPMEQVDVDAMSVDPLMITGSEISSTAPRPSYQSGPYSSAHEVEANSPPMFTSPFTPRSPPHTHYPRGYNPVATSDLNYSQPNSAGIRNPSIDSTPPNSQNPDRGYFDLPIQSNRISQSSIPTRRLSQHGRNWSNASDQSGVSNVSSEHAPAELDSQPEEGRRSSLQRALYGLGMGRMVSRRRSDPIALSGGPAKRADWNSPASPGLGHIPEAGESQHHVPQYHSPADVGGFGITKVQESPQQGGFGITQVREPPQQRQRGLSASQLRDAGLSNAQLREMTMFEANPYHSPPPGPENSEKL</sequence>
<feature type="compositionally biased region" description="Polar residues" evidence="1">
    <location>
        <begin position="407"/>
        <end position="418"/>
    </location>
</feature>
<evidence type="ECO:0008006" key="6">
    <source>
        <dbReference type="Google" id="ProtNLM"/>
    </source>
</evidence>
<organism evidence="4 5">
    <name type="scientific">Cudoniella acicularis</name>
    <dbReference type="NCBI Taxonomy" id="354080"/>
    <lineage>
        <taxon>Eukaryota</taxon>
        <taxon>Fungi</taxon>
        <taxon>Dikarya</taxon>
        <taxon>Ascomycota</taxon>
        <taxon>Pezizomycotina</taxon>
        <taxon>Leotiomycetes</taxon>
        <taxon>Helotiales</taxon>
        <taxon>Tricladiaceae</taxon>
        <taxon>Cudoniella</taxon>
    </lineage>
</organism>
<feature type="region of interest" description="Disordered" evidence="1">
    <location>
        <begin position="481"/>
        <end position="515"/>
    </location>
</feature>
<protein>
    <recommendedName>
        <fullName evidence="6">Mid2 domain-containing protein</fullName>
    </recommendedName>
</protein>
<keyword evidence="2" id="KW-0472">Membrane</keyword>
<keyword evidence="2" id="KW-1133">Transmembrane helix</keyword>
<feature type="region of interest" description="Disordered" evidence="1">
    <location>
        <begin position="533"/>
        <end position="597"/>
    </location>
</feature>
<dbReference type="OrthoDB" id="5292518at2759"/>
<feature type="compositionally biased region" description="Polar residues" evidence="1">
    <location>
        <begin position="425"/>
        <end position="443"/>
    </location>
</feature>
<evidence type="ECO:0000256" key="1">
    <source>
        <dbReference type="SAM" id="MobiDB-lite"/>
    </source>
</evidence>
<accession>A0A8H4REH8</accession>
<feature type="signal peptide" evidence="3">
    <location>
        <begin position="1"/>
        <end position="24"/>
    </location>
</feature>